<dbReference type="eggNOG" id="KOG4654">
    <property type="taxonomic scope" value="Eukaryota"/>
</dbReference>
<dbReference type="InParanoid" id="B3S8V5"/>
<comment type="subcellular location">
    <subcellularLocation>
        <location evidence="1">Membrane</location>
    </subcellularLocation>
</comment>
<dbReference type="PANTHER" id="PTHR13608:SF3">
    <property type="entry name" value="ARMADILLO-LIKE HELICAL DOMAIN-CONTAINING PROTEIN 3"/>
    <property type="match status" value="1"/>
</dbReference>
<evidence type="ECO:0000313" key="6">
    <source>
        <dbReference type="EMBL" id="EDV20767.1"/>
    </source>
</evidence>
<dbReference type="SMART" id="SM01158">
    <property type="entry name" value="DUF1741"/>
    <property type="match status" value="1"/>
</dbReference>
<dbReference type="PANTHER" id="PTHR13608">
    <property type="entry name" value="ARMADILLO-LIKE HELICAL DOMAIN-CONTAINING PROTEIN 3"/>
    <property type="match status" value="1"/>
</dbReference>
<keyword evidence="4" id="KW-0472">Membrane</keyword>
<dbReference type="Proteomes" id="UP000009022">
    <property type="component" value="Unassembled WGS sequence"/>
</dbReference>
<name>B3S8V5_TRIAD</name>
<gene>
    <name evidence="6" type="ORF">TRIADDRAFT_31410</name>
</gene>
<proteinExistence type="predicted"/>
<organism evidence="6 7">
    <name type="scientific">Trichoplax adhaerens</name>
    <name type="common">Trichoplax reptans</name>
    <dbReference type="NCBI Taxonomy" id="10228"/>
    <lineage>
        <taxon>Eukaryota</taxon>
        <taxon>Metazoa</taxon>
        <taxon>Placozoa</taxon>
        <taxon>Uniplacotomia</taxon>
        <taxon>Trichoplacea</taxon>
        <taxon>Trichoplacidae</taxon>
        <taxon>Trichoplax</taxon>
    </lineage>
</organism>
<dbReference type="KEGG" id="tad:TRIADDRAFT_31410"/>
<evidence type="ECO:0000256" key="1">
    <source>
        <dbReference type="ARBA" id="ARBA00004370"/>
    </source>
</evidence>
<keyword evidence="2" id="KW-0812">Transmembrane</keyword>
<dbReference type="OMA" id="EFIETHM"/>
<dbReference type="InterPro" id="IPR013636">
    <property type="entry name" value="ARMH3_C"/>
</dbReference>
<protein>
    <recommendedName>
        <fullName evidence="5">Armadillo-like helical domain-containing protein</fullName>
    </recommendedName>
</protein>
<evidence type="ECO:0000256" key="4">
    <source>
        <dbReference type="ARBA" id="ARBA00023136"/>
    </source>
</evidence>
<evidence type="ECO:0000256" key="2">
    <source>
        <dbReference type="ARBA" id="ARBA00022692"/>
    </source>
</evidence>
<feature type="non-terminal residue" evidence="6">
    <location>
        <position position="1"/>
    </location>
</feature>
<dbReference type="RefSeq" id="XP_002116708.1">
    <property type="nucleotide sequence ID" value="XM_002116672.1"/>
</dbReference>
<dbReference type="EMBL" id="DS985257">
    <property type="protein sequence ID" value="EDV20767.1"/>
    <property type="molecule type" value="Genomic_DNA"/>
</dbReference>
<keyword evidence="3" id="KW-1133">Transmembrane helix</keyword>
<evidence type="ECO:0000256" key="3">
    <source>
        <dbReference type="ARBA" id="ARBA00022989"/>
    </source>
</evidence>
<evidence type="ECO:0000313" key="7">
    <source>
        <dbReference type="Proteomes" id="UP000009022"/>
    </source>
</evidence>
<reference evidence="6 7" key="1">
    <citation type="journal article" date="2008" name="Nature">
        <title>The Trichoplax genome and the nature of placozoans.</title>
        <authorList>
            <person name="Srivastava M."/>
            <person name="Begovic E."/>
            <person name="Chapman J."/>
            <person name="Putnam N.H."/>
            <person name="Hellsten U."/>
            <person name="Kawashima T."/>
            <person name="Kuo A."/>
            <person name="Mitros T."/>
            <person name="Salamov A."/>
            <person name="Carpenter M.L."/>
            <person name="Signorovitch A.Y."/>
            <person name="Moreno M.A."/>
            <person name="Kamm K."/>
            <person name="Grimwood J."/>
            <person name="Schmutz J."/>
            <person name="Shapiro H."/>
            <person name="Grigoriev I.V."/>
            <person name="Buss L.W."/>
            <person name="Schierwater B."/>
            <person name="Dellaporta S.L."/>
            <person name="Rokhsar D.S."/>
        </authorList>
    </citation>
    <scope>NUCLEOTIDE SEQUENCE [LARGE SCALE GENOMIC DNA]</scope>
    <source>
        <strain evidence="6 7">Grell-BS-1999</strain>
    </source>
</reference>
<dbReference type="GeneID" id="6757992"/>
<dbReference type="HOGENOM" id="CLU_029861_0_0_1"/>
<dbReference type="Pfam" id="PF08427">
    <property type="entry name" value="ARMH3_C"/>
    <property type="match status" value="1"/>
</dbReference>
<sequence>ILANPKLRRHLGYDTLLLLGILMNYRKYDTSNVYLLKLSALDDEVALRGMGAILYNMLSNRCSDFENSVVENSGGMLSQITGLIGSLFVSEDSDIDYSLRTNEGLILALYQVIHQNRNFMTVLCHSHDKSSNEEVPKYSTPLVVPQLGSLDLMTEFIASHLVKKLPTDLYGFAVGIIRRLISYQKKHRIRLNYDWQPLWTALIYLIKFLLSNEATLIAKADIFATILEALTIFNLFITYGDTFLPNPKEYDELYYEIIRMHQVFDNVHSMSLRHTNENGIWKESSTKVTRALVNIRSIISHFTLKIDYFSASHDGQSLTSEQVLSVVRNNYDSLTLKLQDSLDQFERYAEKPKHTSFFTQLVRSITSAVRRTIPLANLDYQLLLEEYSSLETDR</sequence>
<accession>B3S8V5</accession>
<dbReference type="PhylomeDB" id="B3S8V5"/>
<dbReference type="OrthoDB" id="2012278at2759"/>
<dbReference type="STRING" id="10228.B3S8V5"/>
<dbReference type="GO" id="GO:0016020">
    <property type="term" value="C:membrane"/>
    <property type="evidence" value="ECO:0007669"/>
    <property type="project" value="UniProtKB-SubCell"/>
</dbReference>
<dbReference type="InterPro" id="IPR039868">
    <property type="entry name" value="ARMD3-like"/>
</dbReference>
<dbReference type="AlphaFoldDB" id="B3S8V5"/>
<keyword evidence="7" id="KW-1185">Reference proteome</keyword>
<evidence type="ECO:0000259" key="5">
    <source>
        <dbReference type="SMART" id="SM01158"/>
    </source>
</evidence>
<feature type="domain" description="Armadillo-like helical" evidence="5">
    <location>
        <begin position="141"/>
        <end position="373"/>
    </location>
</feature>
<dbReference type="CTD" id="6757992"/>